<keyword evidence="2" id="KW-0808">Transferase</keyword>
<sequence length="254" mass="28043">MQTATGDEPFRQGDLIVRPAAAWTPGVHALLAALHRHGFDAASISAGYDGAWERVTYLPGDTGDLDDRTDMRGEMALWSAASLLRRYHDCSSLFAKGLEADYTWQLPARSPCEVICHGDFAPYNVVLNDGEVTGIIDFEAAHPGPRMWDLAYAIYRWAPLSSSVAIEGMDTLAAQVGRARIFVDAYGLSIAERPSLPDLIVERLEALLAFMEGEAARGIERYRRNLQDGHDRVYREDIAYIRKRSAEIVAGLTG</sequence>
<dbReference type="Pfam" id="PF01636">
    <property type="entry name" value="APH"/>
    <property type="match status" value="1"/>
</dbReference>
<dbReference type="SUPFAM" id="SSF56112">
    <property type="entry name" value="Protein kinase-like (PK-like)"/>
    <property type="match status" value="1"/>
</dbReference>
<dbReference type="OrthoDB" id="236897at2"/>
<dbReference type="EMBL" id="FMAG01000002">
    <property type="protein sequence ID" value="SCB19572.1"/>
    <property type="molecule type" value="Genomic_DNA"/>
</dbReference>
<gene>
    <name evidence="2" type="ORF">GA0061103_2725</name>
</gene>
<protein>
    <submittedName>
        <fullName evidence="2">Phosphotransferase enzyme family protein</fullName>
    </submittedName>
</protein>
<keyword evidence="3" id="KW-1185">Reference proteome</keyword>
<evidence type="ECO:0000313" key="3">
    <source>
        <dbReference type="Proteomes" id="UP000199101"/>
    </source>
</evidence>
<proteinExistence type="predicted"/>
<dbReference type="STRING" id="410764.GA0061103_2725"/>
<dbReference type="AlphaFoldDB" id="A0A1C3UVR1"/>
<reference evidence="3" key="1">
    <citation type="submission" date="2016-08" db="EMBL/GenBank/DDBJ databases">
        <authorList>
            <person name="Varghese N."/>
            <person name="Submissions Spin"/>
        </authorList>
    </citation>
    <scope>NUCLEOTIDE SEQUENCE [LARGE SCALE GENOMIC DNA]</scope>
    <source>
        <strain evidence="3">HAMBI 2975</strain>
    </source>
</reference>
<organism evidence="2 3">
    <name type="scientific">Rhizobium multihospitium</name>
    <dbReference type="NCBI Taxonomy" id="410764"/>
    <lineage>
        <taxon>Bacteria</taxon>
        <taxon>Pseudomonadati</taxon>
        <taxon>Pseudomonadota</taxon>
        <taxon>Alphaproteobacteria</taxon>
        <taxon>Hyphomicrobiales</taxon>
        <taxon>Rhizobiaceae</taxon>
        <taxon>Rhizobium/Agrobacterium group</taxon>
        <taxon>Rhizobium</taxon>
    </lineage>
</organism>
<evidence type="ECO:0000313" key="2">
    <source>
        <dbReference type="EMBL" id="SCB19572.1"/>
    </source>
</evidence>
<dbReference type="GO" id="GO:0016740">
    <property type="term" value="F:transferase activity"/>
    <property type="evidence" value="ECO:0007669"/>
    <property type="project" value="UniProtKB-KW"/>
</dbReference>
<dbReference type="InterPro" id="IPR051678">
    <property type="entry name" value="AGP_Transferase"/>
</dbReference>
<dbReference type="InterPro" id="IPR011009">
    <property type="entry name" value="Kinase-like_dom_sf"/>
</dbReference>
<evidence type="ECO:0000259" key="1">
    <source>
        <dbReference type="Pfam" id="PF01636"/>
    </source>
</evidence>
<accession>A0A1C3UVR1</accession>
<dbReference type="RefSeq" id="WP_092709542.1">
    <property type="nucleotide sequence ID" value="NZ_FMAG01000002.1"/>
</dbReference>
<dbReference type="Proteomes" id="UP000199101">
    <property type="component" value="Unassembled WGS sequence"/>
</dbReference>
<dbReference type="Gene3D" id="3.90.1200.10">
    <property type="match status" value="1"/>
</dbReference>
<feature type="domain" description="Aminoglycoside phosphotransferase" evidence="1">
    <location>
        <begin position="27"/>
        <end position="158"/>
    </location>
</feature>
<dbReference type="PANTHER" id="PTHR21310">
    <property type="entry name" value="AMINOGLYCOSIDE PHOSPHOTRANSFERASE-RELATED-RELATED"/>
    <property type="match status" value="1"/>
</dbReference>
<name>A0A1C3UVR1_9HYPH</name>
<dbReference type="InterPro" id="IPR002575">
    <property type="entry name" value="Aminoglycoside_PTrfase"/>
</dbReference>